<dbReference type="EMBL" id="UHIA01000004">
    <property type="protein sequence ID" value="SUO97091.1"/>
    <property type="molecule type" value="Genomic_DNA"/>
</dbReference>
<feature type="transmembrane region" description="Helical" evidence="1">
    <location>
        <begin position="318"/>
        <end position="342"/>
    </location>
</feature>
<proteinExistence type="predicted"/>
<dbReference type="PANTHER" id="PTHR34289">
    <property type="entry name" value="PROTEIN, PUTATIVE (DUF819)-RELATED"/>
    <property type="match status" value="1"/>
</dbReference>
<accession>A0A380MZG7</accession>
<reference evidence="2 3" key="1">
    <citation type="submission" date="2018-06" db="EMBL/GenBank/DDBJ databases">
        <authorList>
            <consortium name="Pathogen Informatics"/>
            <person name="Doyle S."/>
        </authorList>
    </citation>
    <scope>NUCLEOTIDE SEQUENCE [LARGE SCALE GENOMIC DNA]</scope>
    <source>
        <strain evidence="2 3">NCTC10717</strain>
    </source>
</reference>
<feature type="transmembrane region" description="Helical" evidence="1">
    <location>
        <begin position="6"/>
        <end position="22"/>
    </location>
</feature>
<dbReference type="OrthoDB" id="653763at2"/>
<dbReference type="PANTHER" id="PTHR34289:SF8">
    <property type="entry name" value="DUF819 DOMAIN-CONTAINING PROTEIN"/>
    <property type="match status" value="1"/>
</dbReference>
<dbReference type="Pfam" id="PF05684">
    <property type="entry name" value="DUF819"/>
    <property type="match status" value="1"/>
</dbReference>
<feature type="transmembrane region" description="Helical" evidence="1">
    <location>
        <begin position="34"/>
        <end position="53"/>
    </location>
</feature>
<feature type="transmembrane region" description="Helical" evidence="1">
    <location>
        <begin position="376"/>
        <end position="398"/>
    </location>
</feature>
<protein>
    <submittedName>
        <fullName evidence="2">Predicted integral membrane protein</fullName>
    </submittedName>
</protein>
<feature type="transmembrane region" description="Helical" evidence="1">
    <location>
        <begin position="226"/>
        <end position="244"/>
    </location>
</feature>
<dbReference type="Proteomes" id="UP000254575">
    <property type="component" value="Unassembled WGS sequence"/>
</dbReference>
<organism evidence="2 3">
    <name type="scientific">Suttonella indologenes</name>
    <dbReference type="NCBI Taxonomy" id="13276"/>
    <lineage>
        <taxon>Bacteria</taxon>
        <taxon>Pseudomonadati</taxon>
        <taxon>Pseudomonadota</taxon>
        <taxon>Gammaproteobacteria</taxon>
        <taxon>Cardiobacteriales</taxon>
        <taxon>Cardiobacteriaceae</taxon>
        <taxon>Suttonella</taxon>
    </lineage>
</organism>
<evidence type="ECO:0000313" key="2">
    <source>
        <dbReference type="EMBL" id="SUO97091.1"/>
    </source>
</evidence>
<feature type="transmembrane region" description="Helical" evidence="1">
    <location>
        <begin position="65"/>
        <end position="85"/>
    </location>
</feature>
<gene>
    <name evidence="2" type="ORF">NCTC10717_01370</name>
</gene>
<dbReference type="InterPro" id="IPR008537">
    <property type="entry name" value="DUF819"/>
</dbReference>
<feature type="transmembrane region" description="Helical" evidence="1">
    <location>
        <begin position="349"/>
        <end position="370"/>
    </location>
</feature>
<keyword evidence="3" id="KW-1185">Reference proteome</keyword>
<keyword evidence="1" id="KW-1133">Transmembrane helix</keyword>
<sequence>MIISSLPSAFGLIMGIVALIFYTAKLEHPFWRRFYAIFPAIVLCCFIPATFNTLGTFGEGVGRQIYGFAATYLLPAALFLMTLSMDVPKLLGLGWKVLAMFFAATLAIMLCGPLSLWLYSLVNPEAFQDDTLWRSFSAVAASWIGGAANQAAMKEVFAVDDTMFGIMILVDTSNASLWLLAIFILAKHQAKIDRWLNADTTAINRLISAVESYEKEHARITSLNDLLIIIGLTFAAVGISHPLGKSIAQYFGQFAWTKDYSLDNTFFWSVISITVMGISLSFTPARTLDHAGAGKIGTAFIFILIAAIGMQIDLRGVIAHWQLLLVGTLWISLHVGIIFLIAKWIRAPLFYLCVASNANTGGASSAPIVATAFHPALAPVGVLLGILGYVVGTVGGYLSTLMMRFVVGN</sequence>
<keyword evidence="1" id="KW-0472">Membrane</keyword>
<keyword evidence="1" id="KW-0812">Transmembrane</keyword>
<evidence type="ECO:0000313" key="3">
    <source>
        <dbReference type="Proteomes" id="UP000254575"/>
    </source>
</evidence>
<feature type="transmembrane region" description="Helical" evidence="1">
    <location>
        <begin position="266"/>
        <end position="285"/>
    </location>
</feature>
<dbReference type="RefSeq" id="WP_115218559.1">
    <property type="nucleotide sequence ID" value="NZ_UHIA01000004.1"/>
</dbReference>
<dbReference type="AlphaFoldDB" id="A0A380MZG7"/>
<evidence type="ECO:0000256" key="1">
    <source>
        <dbReference type="SAM" id="Phobius"/>
    </source>
</evidence>
<feature type="transmembrane region" description="Helical" evidence="1">
    <location>
        <begin position="292"/>
        <end position="312"/>
    </location>
</feature>
<name>A0A380MZG7_9GAMM</name>
<feature type="transmembrane region" description="Helical" evidence="1">
    <location>
        <begin position="97"/>
        <end position="119"/>
    </location>
</feature>
<feature type="transmembrane region" description="Helical" evidence="1">
    <location>
        <begin position="163"/>
        <end position="186"/>
    </location>
</feature>